<keyword evidence="1 2" id="KW-0238">DNA-binding</keyword>
<evidence type="ECO:0000313" key="3">
    <source>
        <dbReference type="EMBL" id="AYG02033.1"/>
    </source>
</evidence>
<dbReference type="InterPro" id="IPR011344">
    <property type="entry name" value="ssDNA-bd"/>
</dbReference>
<geneLocation type="plasmid" evidence="3 4">
    <name>unnamed1</name>
</geneLocation>
<dbReference type="InterPro" id="IPR000424">
    <property type="entry name" value="Primosome_PriB/ssb"/>
</dbReference>
<evidence type="ECO:0000256" key="2">
    <source>
        <dbReference type="PIRNR" id="PIRNR002070"/>
    </source>
</evidence>
<protein>
    <recommendedName>
        <fullName evidence="2">Single-stranded DNA-binding protein</fullName>
    </recommendedName>
</protein>
<dbReference type="SUPFAM" id="SSF50249">
    <property type="entry name" value="Nucleic acid-binding proteins"/>
    <property type="match status" value="1"/>
</dbReference>
<dbReference type="CDD" id="cd04496">
    <property type="entry name" value="SSB_OBF"/>
    <property type="match status" value="1"/>
</dbReference>
<reference evidence="3 4" key="1">
    <citation type="submission" date="2018-09" db="EMBL/GenBank/DDBJ databases">
        <title>Genome sequencing of strain 1JSPR-7.</title>
        <authorList>
            <person name="Heo J."/>
            <person name="Kim S.-J."/>
            <person name="Kwon S.-W."/>
        </authorList>
    </citation>
    <scope>NUCLEOTIDE SEQUENCE [LARGE SCALE GENOMIC DNA]</scope>
    <source>
        <strain evidence="3 4">1JSPR-7</strain>
        <plasmid evidence="3 4">unnamed1</plasmid>
    </source>
</reference>
<dbReference type="RefSeq" id="WP_120773402.1">
    <property type="nucleotide sequence ID" value="NZ_CP032628.1"/>
</dbReference>
<sequence length="150" mass="16934">MINLHIVEGRLTKNPDYRVDEKNNQVFANTTIACTRNYKSRAGTYESDFITISLRGNEATNFSKLCMKGDLISIVGRTQTDVVQGSDGKKQYYTKTHVMNWSLLSKAKNEGEQTSLNAHPSAIFAGYDPNRDFTAAIEQMTLPEEDRDIF</sequence>
<dbReference type="Proteomes" id="UP000269374">
    <property type="component" value="Plasmid unnamed1"/>
</dbReference>
<organism evidence="3 4">
    <name type="scientific">Lactococcus allomyrinae</name>
    <dbReference type="NCBI Taxonomy" id="2419773"/>
    <lineage>
        <taxon>Bacteria</taxon>
        <taxon>Bacillati</taxon>
        <taxon>Bacillota</taxon>
        <taxon>Bacilli</taxon>
        <taxon>Lactobacillales</taxon>
        <taxon>Streptococcaceae</taxon>
        <taxon>Lactococcus</taxon>
    </lineage>
</organism>
<keyword evidence="4" id="KW-1185">Reference proteome</keyword>
<dbReference type="AlphaFoldDB" id="A0A387BDT8"/>
<dbReference type="KEGG" id="lact:D7I46_12915"/>
<dbReference type="GO" id="GO:0006260">
    <property type="term" value="P:DNA replication"/>
    <property type="evidence" value="ECO:0007669"/>
    <property type="project" value="InterPro"/>
</dbReference>
<gene>
    <name evidence="3" type="ORF">D7I46_12915</name>
</gene>
<name>A0A387BDT8_9LACT</name>
<proteinExistence type="predicted"/>
<dbReference type="EMBL" id="CP032628">
    <property type="protein sequence ID" value="AYG02033.1"/>
    <property type="molecule type" value="Genomic_DNA"/>
</dbReference>
<dbReference type="Gene3D" id="2.40.50.140">
    <property type="entry name" value="Nucleic acid-binding proteins"/>
    <property type="match status" value="1"/>
</dbReference>
<evidence type="ECO:0000313" key="4">
    <source>
        <dbReference type="Proteomes" id="UP000269374"/>
    </source>
</evidence>
<accession>A0A387BDT8</accession>
<dbReference type="OrthoDB" id="9809878at2"/>
<keyword evidence="3" id="KW-0614">Plasmid</keyword>
<dbReference type="InterPro" id="IPR012340">
    <property type="entry name" value="NA-bd_OB-fold"/>
</dbReference>
<dbReference type="Pfam" id="PF00436">
    <property type="entry name" value="SSB"/>
    <property type="match status" value="1"/>
</dbReference>
<dbReference type="PIRSF" id="PIRSF002070">
    <property type="entry name" value="SSB"/>
    <property type="match status" value="1"/>
</dbReference>
<evidence type="ECO:0000256" key="1">
    <source>
        <dbReference type="ARBA" id="ARBA00023125"/>
    </source>
</evidence>
<dbReference type="GO" id="GO:0003697">
    <property type="term" value="F:single-stranded DNA binding"/>
    <property type="evidence" value="ECO:0007669"/>
    <property type="project" value="InterPro"/>
</dbReference>
<dbReference type="PROSITE" id="PS50935">
    <property type="entry name" value="SSB"/>
    <property type="match status" value="1"/>
</dbReference>